<comment type="caution">
    <text evidence="4">The sequence shown here is derived from an EMBL/GenBank/DDBJ whole genome shotgun (WGS) entry which is preliminary data.</text>
</comment>
<dbReference type="PANTHER" id="PTHR24320:SF148">
    <property type="entry name" value="NAD(P)-BINDING ROSSMANN-FOLD SUPERFAMILY PROTEIN"/>
    <property type="match status" value="1"/>
</dbReference>
<gene>
    <name evidence="4" type="ORF">GCM10007977_067790</name>
</gene>
<dbReference type="Pfam" id="PF00106">
    <property type="entry name" value="adh_short"/>
    <property type="match status" value="1"/>
</dbReference>
<dbReference type="EMBL" id="BMPI01000039">
    <property type="protein sequence ID" value="GGM56486.1"/>
    <property type="molecule type" value="Genomic_DNA"/>
</dbReference>
<keyword evidence="5" id="KW-1185">Reference proteome</keyword>
<evidence type="ECO:0000256" key="3">
    <source>
        <dbReference type="SAM" id="MobiDB-lite"/>
    </source>
</evidence>
<comment type="similarity">
    <text evidence="1">Belongs to the short-chain dehydrogenases/reductases (SDR) family.</text>
</comment>
<dbReference type="Gene3D" id="3.40.50.720">
    <property type="entry name" value="NAD(P)-binding Rossmann-like Domain"/>
    <property type="match status" value="1"/>
</dbReference>
<evidence type="ECO:0000313" key="4">
    <source>
        <dbReference type="EMBL" id="GGM56486.1"/>
    </source>
</evidence>
<dbReference type="NCBIfam" id="NF004846">
    <property type="entry name" value="PRK06197.1"/>
    <property type="match status" value="1"/>
</dbReference>
<dbReference type="GO" id="GO:0016491">
    <property type="term" value="F:oxidoreductase activity"/>
    <property type="evidence" value="ECO:0007669"/>
    <property type="project" value="UniProtKB-KW"/>
</dbReference>
<dbReference type="AlphaFoldDB" id="A0A917U621"/>
<dbReference type="InterPro" id="IPR036291">
    <property type="entry name" value="NAD(P)-bd_dom_sf"/>
</dbReference>
<protein>
    <submittedName>
        <fullName evidence="4">Short-chain dehydrogenase</fullName>
    </submittedName>
</protein>
<organism evidence="4 5">
    <name type="scientific">Dactylosporangium sucinum</name>
    <dbReference type="NCBI Taxonomy" id="1424081"/>
    <lineage>
        <taxon>Bacteria</taxon>
        <taxon>Bacillati</taxon>
        <taxon>Actinomycetota</taxon>
        <taxon>Actinomycetes</taxon>
        <taxon>Micromonosporales</taxon>
        <taxon>Micromonosporaceae</taxon>
        <taxon>Dactylosporangium</taxon>
    </lineage>
</organism>
<dbReference type="PANTHER" id="PTHR24320">
    <property type="entry name" value="RETINOL DEHYDROGENASE"/>
    <property type="match status" value="1"/>
</dbReference>
<dbReference type="Proteomes" id="UP000642070">
    <property type="component" value="Unassembled WGS sequence"/>
</dbReference>
<dbReference type="SUPFAM" id="SSF51735">
    <property type="entry name" value="NAD(P)-binding Rossmann-fold domains"/>
    <property type="match status" value="1"/>
</dbReference>
<proteinExistence type="inferred from homology"/>
<sequence length="312" mass="34024">MTLSATQGILGRMRWTTEQIADQSGKTFLVTGANSGLGLVTARVLAAKGGHVIMAVRNLTKGRQAADAIDGSVELQHVDLADLDSVRALADELRGRRIDVLVNNAGIMMPPRQLSAQGHEQQFAANHLGHFALTLLLLDQIEERVVTVSSALHKRGRIHYDDLDGSGRYSPIAFYTQSKFANVLFGLELHRRLKAAGDPRRSLLAHPGYSDTNLQTAGRTRAVKALMRVGNRVLAQPAERGALNQLYAAVDPRAQSGQFIGPDGRGEHRGWPTEVQPVGPARDEADARRLWELSERVTGVQLSSADLGRQRR</sequence>
<feature type="region of interest" description="Disordered" evidence="3">
    <location>
        <begin position="261"/>
        <end position="283"/>
    </location>
</feature>
<dbReference type="PRINTS" id="PR00081">
    <property type="entry name" value="GDHRDH"/>
</dbReference>
<reference evidence="4" key="2">
    <citation type="submission" date="2020-09" db="EMBL/GenBank/DDBJ databases">
        <authorList>
            <person name="Sun Q."/>
            <person name="Ohkuma M."/>
        </authorList>
    </citation>
    <scope>NUCLEOTIDE SEQUENCE</scope>
    <source>
        <strain evidence="4">JCM 19831</strain>
    </source>
</reference>
<name>A0A917U621_9ACTN</name>
<evidence type="ECO:0000256" key="1">
    <source>
        <dbReference type="ARBA" id="ARBA00006484"/>
    </source>
</evidence>
<accession>A0A917U621</accession>
<reference evidence="4" key="1">
    <citation type="journal article" date="2014" name="Int. J. Syst. Evol. Microbiol.">
        <title>Complete genome sequence of Corynebacterium casei LMG S-19264T (=DSM 44701T), isolated from a smear-ripened cheese.</title>
        <authorList>
            <consortium name="US DOE Joint Genome Institute (JGI-PGF)"/>
            <person name="Walter F."/>
            <person name="Albersmeier A."/>
            <person name="Kalinowski J."/>
            <person name="Ruckert C."/>
        </authorList>
    </citation>
    <scope>NUCLEOTIDE SEQUENCE</scope>
    <source>
        <strain evidence="4">JCM 19831</strain>
    </source>
</reference>
<keyword evidence="2" id="KW-0560">Oxidoreductase</keyword>
<evidence type="ECO:0000313" key="5">
    <source>
        <dbReference type="Proteomes" id="UP000642070"/>
    </source>
</evidence>
<evidence type="ECO:0000256" key="2">
    <source>
        <dbReference type="ARBA" id="ARBA00023002"/>
    </source>
</evidence>
<dbReference type="InterPro" id="IPR002347">
    <property type="entry name" value="SDR_fam"/>
</dbReference>